<evidence type="ECO:0000313" key="2">
    <source>
        <dbReference type="EMBL" id="MFD0930807.1"/>
    </source>
</evidence>
<comment type="caution">
    <text evidence="2">The sequence shown here is derived from an EMBL/GenBank/DDBJ whole genome shotgun (WGS) entry which is preliminary data.</text>
</comment>
<dbReference type="InterPro" id="IPR000792">
    <property type="entry name" value="Tscrpt_reg_LuxR_C"/>
</dbReference>
<name>A0ABW3GQT9_9PROT</name>
<keyword evidence="3" id="KW-1185">Reference proteome</keyword>
<accession>A0ABW3GQT9</accession>
<dbReference type="InterPro" id="IPR036388">
    <property type="entry name" value="WH-like_DNA-bd_sf"/>
</dbReference>
<reference evidence="3" key="1">
    <citation type="journal article" date="2019" name="Int. J. Syst. Evol. Microbiol.">
        <title>The Global Catalogue of Microorganisms (GCM) 10K type strain sequencing project: providing services to taxonomists for standard genome sequencing and annotation.</title>
        <authorList>
            <consortium name="The Broad Institute Genomics Platform"/>
            <consortium name="The Broad Institute Genome Sequencing Center for Infectious Disease"/>
            <person name="Wu L."/>
            <person name="Ma J."/>
        </authorList>
    </citation>
    <scope>NUCLEOTIDE SEQUENCE [LARGE SCALE GENOMIC DNA]</scope>
    <source>
        <strain evidence="3">CCUG 59685</strain>
    </source>
</reference>
<dbReference type="Pfam" id="PF00196">
    <property type="entry name" value="GerE"/>
    <property type="match status" value="1"/>
</dbReference>
<organism evidence="2 3">
    <name type="scientific">Methylophilus glucosoxydans</name>
    <dbReference type="NCBI Taxonomy" id="752553"/>
    <lineage>
        <taxon>Bacteria</taxon>
        <taxon>Pseudomonadati</taxon>
        <taxon>Pseudomonadota</taxon>
        <taxon>Betaproteobacteria</taxon>
        <taxon>Nitrosomonadales</taxon>
        <taxon>Methylophilaceae</taxon>
        <taxon>Methylophilus</taxon>
    </lineage>
</organism>
<dbReference type="PROSITE" id="PS50043">
    <property type="entry name" value="HTH_LUXR_2"/>
    <property type="match status" value="1"/>
</dbReference>
<evidence type="ECO:0000259" key="1">
    <source>
        <dbReference type="PROSITE" id="PS50043"/>
    </source>
</evidence>
<gene>
    <name evidence="2" type="ORF">ACFQ1T_13545</name>
</gene>
<feature type="domain" description="HTH luxR-type" evidence="1">
    <location>
        <begin position="317"/>
        <end position="382"/>
    </location>
</feature>
<dbReference type="InterPro" id="IPR016032">
    <property type="entry name" value="Sig_transdc_resp-reg_C-effctor"/>
</dbReference>
<dbReference type="SMART" id="SM00421">
    <property type="entry name" value="HTH_LUXR"/>
    <property type="match status" value="1"/>
</dbReference>
<dbReference type="EMBL" id="JBHTJW010000003">
    <property type="protein sequence ID" value="MFD0930807.1"/>
    <property type="molecule type" value="Genomic_DNA"/>
</dbReference>
<dbReference type="Gene3D" id="1.10.10.10">
    <property type="entry name" value="Winged helix-like DNA-binding domain superfamily/Winged helix DNA-binding domain"/>
    <property type="match status" value="1"/>
</dbReference>
<dbReference type="CDD" id="cd06170">
    <property type="entry name" value="LuxR_C_like"/>
    <property type="match status" value="1"/>
</dbReference>
<dbReference type="Proteomes" id="UP001597106">
    <property type="component" value="Unassembled WGS sequence"/>
</dbReference>
<evidence type="ECO:0000313" key="3">
    <source>
        <dbReference type="Proteomes" id="UP001597106"/>
    </source>
</evidence>
<dbReference type="SUPFAM" id="SSF46894">
    <property type="entry name" value="C-terminal effector domain of the bipartite response regulators"/>
    <property type="match status" value="1"/>
</dbReference>
<proteinExistence type="predicted"/>
<dbReference type="RefSeq" id="WP_379077683.1">
    <property type="nucleotide sequence ID" value="NZ_JBHTJW010000003.1"/>
</dbReference>
<sequence length="394" mass="44408">MQNADLHFDRLVHLIYETINDISQWDAVFSALREALDCKVVHAFAIDKQHGTMSFSTGANLPADGELSYLQKYQFIDPRSKYWNVLPSQECFHDHEVFDDDYVAKSEFYQAFLLPYGVRYLTALKVIESDAISFSIGCLRGPEQGPLSKASVELAKQLLPHLHRAVKINASHFTYSTQALIGHSLVNKMKQPVLLTSMSGNIVLANQAAYTLSNICNLISLSDQRLQLPEPAMTQLLAGFAKIEQQIKQGEYAHGKDYGYQALRVSAPVAAKDSTNMLVFYLPLVPQLTLGVFGMRPLMMLIFYHPNMPNEMNDNLLLSAAFDLSPAELKISAMIADGLTVDEIAKRLNKKPDTVRKQLQSIYEKTATNNQIELMRLLQHLPDNRLFTHLNSRF</sequence>
<protein>
    <submittedName>
        <fullName evidence="2">Helix-turn-helix transcriptional regulator</fullName>
    </submittedName>
</protein>